<name>A0ACC5YBL2_9TELE</name>
<evidence type="ECO:0000313" key="1">
    <source>
        <dbReference type="EMBL" id="MCJ8732993.1"/>
    </source>
</evidence>
<keyword evidence="2" id="KW-1185">Reference proteome</keyword>
<protein>
    <submittedName>
        <fullName evidence="1">Uncharacterized protein</fullName>
    </submittedName>
</protein>
<evidence type="ECO:0000313" key="2">
    <source>
        <dbReference type="Proteomes" id="UP000830395"/>
    </source>
</evidence>
<sequence>LFDLIKLCYRKADTGKDTVAPLTLDSVEKVVIALHSVTSEEVLAPCSTLRRNLLLPGRRRTVYRRVGGSVMNPPSAWHISQHAEHYMCLYFDMCCSLMCASVLSSACVCT</sequence>
<organism evidence="1 2">
    <name type="scientific">Pangasius djambal</name>
    <dbReference type="NCBI Taxonomy" id="1691987"/>
    <lineage>
        <taxon>Eukaryota</taxon>
        <taxon>Metazoa</taxon>
        <taxon>Chordata</taxon>
        <taxon>Craniata</taxon>
        <taxon>Vertebrata</taxon>
        <taxon>Euteleostomi</taxon>
        <taxon>Actinopterygii</taxon>
        <taxon>Neopterygii</taxon>
        <taxon>Teleostei</taxon>
        <taxon>Ostariophysi</taxon>
        <taxon>Siluriformes</taxon>
        <taxon>Pangasiidae</taxon>
        <taxon>Pangasius</taxon>
    </lineage>
</organism>
<gene>
    <name evidence="1" type="ORF">PDJAM_G00217890</name>
</gene>
<dbReference type="EMBL" id="CM040980">
    <property type="protein sequence ID" value="MCJ8732993.1"/>
    <property type="molecule type" value="Genomic_DNA"/>
</dbReference>
<feature type="non-terminal residue" evidence="1">
    <location>
        <position position="110"/>
    </location>
</feature>
<comment type="caution">
    <text evidence="1">The sequence shown here is derived from an EMBL/GenBank/DDBJ whole genome shotgun (WGS) entry which is preliminary data.</text>
</comment>
<proteinExistence type="predicted"/>
<reference evidence="1" key="1">
    <citation type="submission" date="2020-02" db="EMBL/GenBank/DDBJ databases">
        <title>Genome sequencing of the panga catfish, Pangasius djambal.</title>
        <authorList>
            <person name="Wen M."/>
            <person name="Zahm M."/>
            <person name="Roques C."/>
            <person name="Cabau C."/>
            <person name="Klopp C."/>
            <person name="Donnadieu C."/>
            <person name="Jouanno E."/>
            <person name="Avarre J.-C."/>
            <person name="Campet M."/>
            <person name="Ha T."/>
            <person name="Dugue R."/>
            <person name="Lampietro C."/>
            <person name="Louis A."/>
            <person name="Herpin A."/>
            <person name="Echchiki A."/>
            <person name="Berthelot C."/>
            <person name="Parey E."/>
            <person name="Roest-Crollius H."/>
            <person name="Braasch I."/>
            <person name="Postlethwait J.H."/>
            <person name="Bobe J."/>
            <person name="Montfort J."/>
            <person name="Bouchez O."/>
            <person name="Begum T."/>
            <person name="Schartl M."/>
            <person name="Gustiano R."/>
            <person name="Guiguen Y."/>
        </authorList>
    </citation>
    <scope>NUCLEOTIDE SEQUENCE</scope>
    <source>
        <strain evidence="1">Pdj_M5554</strain>
    </source>
</reference>
<accession>A0ACC5YBL2</accession>
<feature type="non-terminal residue" evidence="1">
    <location>
        <position position="1"/>
    </location>
</feature>
<dbReference type="Proteomes" id="UP000830395">
    <property type="component" value="Chromosome 6"/>
</dbReference>